<evidence type="ECO:0000256" key="2">
    <source>
        <dbReference type="SAM" id="Phobius"/>
    </source>
</evidence>
<keyword evidence="2" id="KW-0472">Membrane</keyword>
<feature type="transmembrane region" description="Helical" evidence="2">
    <location>
        <begin position="145"/>
        <end position="169"/>
    </location>
</feature>
<dbReference type="Pfam" id="PF06161">
    <property type="entry name" value="DUF975"/>
    <property type="match status" value="1"/>
</dbReference>
<evidence type="ECO:0000313" key="4">
    <source>
        <dbReference type="Proteomes" id="UP000437824"/>
    </source>
</evidence>
<name>A0A844GIW7_9FIRM</name>
<feature type="compositionally biased region" description="Basic and acidic residues" evidence="1">
    <location>
        <begin position="308"/>
        <end position="324"/>
    </location>
</feature>
<dbReference type="EMBL" id="WMBC01000001">
    <property type="protein sequence ID" value="MTD60014.1"/>
    <property type="molecule type" value="Genomic_DNA"/>
</dbReference>
<organism evidence="3 4">
    <name type="scientific">Blautia luti DSM 14534 = JCM 17040</name>
    <dbReference type="NCBI Taxonomy" id="649762"/>
    <lineage>
        <taxon>Bacteria</taxon>
        <taxon>Bacillati</taxon>
        <taxon>Bacillota</taxon>
        <taxon>Clostridia</taxon>
        <taxon>Lachnospirales</taxon>
        <taxon>Lachnospiraceae</taxon>
        <taxon>Blautia</taxon>
    </lineage>
</organism>
<dbReference type="RefSeq" id="WP_118509368.1">
    <property type="nucleotide sequence ID" value="NZ_WMBC01000001.1"/>
</dbReference>
<feature type="transmembrane region" description="Helical" evidence="2">
    <location>
        <begin position="102"/>
        <end position="125"/>
    </location>
</feature>
<dbReference type="AlphaFoldDB" id="A0A844GIW7"/>
<protein>
    <submittedName>
        <fullName evidence="3">DUF975 family protein</fullName>
    </submittedName>
</protein>
<dbReference type="InterPro" id="IPR010380">
    <property type="entry name" value="DUF975"/>
</dbReference>
<feature type="transmembrane region" description="Helical" evidence="2">
    <location>
        <begin position="52"/>
        <end position="78"/>
    </location>
</feature>
<gene>
    <name evidence="3" type="ORF">GKZ57_01715</name>
</gene>
<feature type="compositionally biased region" description="Polar residues" evidence="1">
    <location>
        <begin position="298"/>
        <end position="307"/>
    </location>
</feature>
<proteinExistence type="predicted"/>
<comment type="caution">
    <text evidence="3">The sequence shown here is derived from an EMBL/GenBank/DDBJ whole genome shotgun (WGS) entry which is preliminary data.</text>
</comment>
<keyword evidence="2" id="KW-1133">Transmembrane helix</keyword>
<dbReference type="PANTHER" id="PTHR40076">
    <property type="entry name" value="MEMBRANE PROTEIN-RELATED"/>
    <property type="match status" value="1"/>
</dbReference>
<reference evidence="3 4" key="1">
    <citation type="submission" date="2019-11" db="EMBL/GenBank/DDBJ databases">
        <title>Draft genome sequence of Blautia luti DSM 14534T, isolated from human stool.</title>
        <authorList>
            <person name="Ortiz R."/>
            <person name="Melis-Arcos F."/>
            <person name="Covarrubias P."/>
            <person name="Cardenas J.P."/>
            <person name="Perez-Donoso J."/>
            <person name="Almonacid D."/>
        </authorList>
    </citation>
    <scope>NUCLEOTIDE SEQUENCE [LARGE SCALE GENOMIC DNA]</scope>
    <source>
        <strain evidence="3 4">DSM 14534</strain>
    </source>
</reference>
<dbReference type="Proteomes" id="UP000437824">
    <property type="component" value="Unassembled WGS sequence"/>
</dbReference>
<feature type="transmembrane region" description="Helical" evidence="2">
    <location>
        <begin position="21"/>
        <end position="40"/>
    </location>
</feature>
<sequence>MTQRSELKARARERMSGKYGTLILAFVIVQGLLLVSSLVSGELFPGDSVLDIVLANVFSFILSLIVNVMSAGMIYMYLNIARGKQYSLNDLLYFYRNHPDRVITASFVFAVINLLTMLPSTIYSYTAQVDVNDINALADSVVISASMLIIGLLVYEVLVIPMEMAYFILSDHPEMKGRDALKESINLMRGSCGRYLMLKASFIPLMFLSVFTFYIALLWILPYMVMTEAMFYRDLMGELTAEKEEEERAAQDYVNPIFGGRIQEEQPHPQQFWRAPEEPAADSYDNREEQNTADNEEMQSNVQSTNSTEKRNDQEDTASPKEQRTPPAQEEEEDNEPKPWDEYFNSLK</sequence>
<feature type="region of interest" description="Disordered" evidence="1">
    <location>
        <begin position="278"/>
        <end position="348"/>
    </location>
</feature>
<keyword evidence="2" id="KW-0812">Transmembrane</keyword>
<evidence type="ECO:0000256" key="1">
    <source>
        <dbReference type="SAM" id="MobiDB-lite"/>
    </source>
</evidence>
<evidence type="ECO:0000313" key="3">
    <source>
        <dbReference type="EMBL" id="MTD60014.1"/>
    </source>
</evidence>
<feature type="transmembrane region" description="Helical" evidence="2">
    <location>
        <begin position="196"/>
        <end position="221"/>
    </location>
</feature>
<dbReference type="PANTHER" id="PTHR40076:SF1">
    <property type="entry name" value="MEMBRANE PROTEIN"/>
    <property type="match status" value="1"/>
</dbReference>
<accession>A0A844GIW7</accession>